<feature type="transmembrane region" description="Helical" evidence="6">
    <location>
        <begin position="23"/>
        <end position="44"/>
    </location>
</feature>
<evidence type="ECO:0000256" key="6">
    <source>
        <dbReference type="RuleBase" id="RU363032"/>
    </source>
</evidence>
<feature type="transmembrane region" description="Helical" evidence="6">
    <location>
        <begin position="180"/>
        <end position="198"/>
    </location>
</feature>
<organism evidence="8 9">
    <name type="scientific">Candidatus Eubacterium avistercoris</name>
    <dbReference type="NCBI Taxonomy" id="2838567"/>
    <lineage>
        <taxon>Bacteria</taxon>
        <taxon>Bacillati</taxon>
        <taxon>Bacillota</taxon>
        <taxon>Clostridia</taxon>
        <taxon>Eubacteriales</taxon>
        <taxon>Eubacteriaceae</taxon>
        <taxon>Eubacterium</taxon>
    </lineage>
</organism>
<dbReference type="GO" id="GO:0005886">
    <property type="term" value="C:plasma membrane"/>
    <property type="evidence" value="ECO:0007669"/>
    <property type="project" value="UniProtKB-SubCell"/>
</dbReference>
<feature type="transmembrane region" description="Helical" evidence="6">
    <location>
        <begin position="137"/>
        <end position="160"/>
    </location>
</feature>
<accession>A0A9D2IH66</accession>
<dbReference type="PROSITE" id="PS50928">
    <property type="entry name" value="ABC_TM1"/>
    <property type="match status" value="1"/>
</dbReference>
<dbReference type="PANTHER" id="PTHR30177:SF4">
    <property type="entry name" value="OSMOPROTECTANT IMPORT PERMEASE PROTEIN OSMW"/>
    <property type="match status" value="1"/>
</dbReference>
<keyword evidence="5 6" id="KW-0472">Membrane</keyword>
<evidence type="ECO:0000313" key="9">
    <source>
        <dbReference type="Proteomes" id="UP000824024"/>
    </source>
</evidence>
<evidence type="ECO:0000259" key="7">
    <source>
        <dbReference type="PROSITE" id="PS50928"/>
    </source>
</evidence>
<evidence type="ECO:0000256" key="1">
    <source>
        <dbReference type="ARBA" id="ARBA00004141"/>
    </source>
</evidence>
<evidence type="ECO:0000256" key="2">
    <source>
        <dbReference type="ARBA" id="ARBA00022448"/>
    </source>
</evidence>
<protein>
    <submittedName>
        <fullName evidence="8">ABC transporter permease</fullName>
    </submittedName>
</protein>
<dbReference type="InterPro" id="IPR051204">
    <property type="entry name" value="ABC_transp_perm/SBD"/>
</dbReference>
<reference evidence="8" key="1">
    <citation type="journal article" date="2021" name="PeerJ">
        <title>Extensive microbial diversity within the chicken gut microbiome revealed by metagenomics and culture.</title>
        <authorList>
            <person name="Gilroy R."/>
            <person name="Ravi A."/>
            <person name="Getino M."/>
            <person name="Pursley I."/>
            <person name="Horton D.L."/>
            <person name="Alikhan N.F."/>
            <person name="Baker D."/>
            <person name="Gharbi K."/>
            <person name="Hall N."/>
            <person name="Watson M."/>
            <person name="Adriaenssens E.M."/>
            <person name="Foster-Nyarko E."/>
            <person name="Jarju S."/>
            <person name="Secka A."/>
            <person name="Antonio M."/>
            <person name="Oren A."/>
            <person name="Chaudhuri R.R."/>
            <person name="La Ragione R."/>
            <person name="Hildebrand F."/>
            <person name="Pallen M.J."/>
        </authorList>
    </citation>
    <scope>NUCLEOTIDE SEQUENCE</scope>
    <source>
        <strain evidence="8">CHK192-9172</strain>
    </source>
</reference>
<dbReference type="GO" id="GO:0055085">
    <property type="term" value="P:transmembrane transport"/>
    <property type="evidence" value="ECO:0007669"/>
    <property type="project" value="InterPro"/>
</dbReference>
<name>A0A9D2IH66_9FIRM</name>
<dbReference type="PANTHER" id="PTHR30177">
    <property type="entry name" value="GLYCINE BETAINE/L-PROLINE TRANSPORT SYSTEM PERMEASE PROTEIN PROW"/>
    <property type="match status" value="1"/>
</dbReference>
<dbReference type="SUPFAM" id="SSF161098">
    <property type="entry name" value="MetI-like"/>
    <property type="match status" value="1"/>
</dbReference>
<dbReference type="GO" id="GO:0031460">
    <property type="term" value="P:glycine betaine transport"/>
    <property type="evidence" value="ECO:0007669"/>
    <property type="project" value="TreeGrafter"/>
</dbReference>
<evidence type="ECO:0000256" key="4">
    <source>
        <dbReference type="ARBA" id="ARBA00022989"/>
    </source>
</evidence>
<dbReference type="EMBL" id="DXCH01000293">
    <property type="protein sequence ID" value="HIZ08441.1"/>
    <property type="molecule type" value="Genomic_DNA"/>
</dbReference>
<reference evidence="8" key="2">
    <citation type="submission" date="2021-04" db="EMBL/GenBank/DDBJ databases">
        <authorList>
            <person name="Gilroy R."/>
        </authorList>
    </citation>
    <scope>NUCLEOTIDE SEQUENCE</scope>
    <source>
        <strain evidence="8">CHK192-9172</strain>
    </source>
</reference>
<evidence type="ECO:0000313" key="8">
    <source>
        <dbReference type="EMBL" id="HIZ08441.1"/>
    </source>
</evidence>
<comment type="caution">
    <text evidence="8">The sequence shown here is derived from an EMBL/GenBank/DDBJ whole genome shotgun (WGS) entry which is preliminary data.</text>
</comment>
<dbReference type="Gene3D" id="1.10.3720.10">
    <property type="entry name" value="MetI-like"/>
    <property type="match status" value="1"/>
</dbReference>
<keyword evidence="2 6" id="KW-0813">Transport</keyword>
<evidence type="ECO:0000256" key="5">
    <source>
        <dbReference type="ARBA" id="ARBA00023136"/>
    </source>
</evidence>
<keyword evidence="4 6" id="KW-1133">Transmembrane helix</keyword>
<feature type="transmembrane region" description="Helical" evidence="6">
    <location>
        <begin position="79"/>
        <end position="97"/>
    </location>
</feature>
<dbReference type="AlphaFoldDB" id="A0A9D2IH66"/>
<comment type="subcellular location">
    <subcellularLocation>
        <location evidence="6">Cell membrane</location>
        <topology evidence="6">Multi-pass membrane protein</topology>
    </subcellularLocation>
    <subcellularLocation>
        <location evidence="1">Membrane</location>
        <topology evidence="1">Multi-pass membrane protein</topology>
    </subcellularLocation>
</comment>
<dbReference type="Proteomes" id="UP000824024">
    <property type="component" value="Unassembled WGS sequence"/>
</dbReference>
<gene>
    <name evidence="8" type="ORF">IAA08_10985</name>
</gene>
<evidence type="ECO:0000256" key="3">
    <source>
        <dbReference type="ARBA" id="ARBA00022692"/>
    </source>
</evidence>
<proteinExistence type="inferred from homology"/>
<feature type="transmembrane region" description="Helical" evidence="6">
    <location>
        <begin position="53"/>
        <end position="73"/>
    </location>
</feature>
<feature type="domain" description="ABC transmembrane type-1" evidence="7">
    <location>
        <begin position="19"/>
        <end position="198"/>
    </location>
</feature>
<comment type="similarity">
    <text evidence="6">Belongs to the binding-protein-dependent transport system permease family.</text>
</comment>
<keyword evidence="3 6" id="KW-0812">Transmembrane</keyword>
<dbReference type="InterPro" id="IPR035906">
    <property type="entry name" value="MetI-like_sf"/>
</dbReference>
<dbReference type="Pfam" id="PF00528">
    <property type="entry name" value="BPD_transp_1"/>
    <property type="match status" value="1"/>
</dbReference>
<sequence>MTRFLEYTTRHYDKLIEALLEHLQMVGVTLVISIVLALVISLCIMDRKRISSWVMRVCSMIYAIPSLALFALLIPLTGLGSSTAVVVLVIYNQYILVRSFTEGLQLVDAGIREAAVGMGMTKWQVFIKVRFPLALDAMVAGIHIAVISTIGIATIGATIGAGGLGSILFDGMRTQNGVKIVWGTVLSVVLVLAVNGLLKLAEKKIKKGIYHMET</sequence>
<dbReference type="InterPro" id="IPR000515">
    <property type="entry name" value="MetI-like"/>
</dbReference>
<dbReference type="CDD" id="cd06261">
    <property type="entry name" value="TM_PBP2"/>
    <property type="match status" value="1"/>
</dbReference>